<proteinExistence type="predicted"/>
<reference evidence="2 3" key="1">
    <citation type="submission" date="2016-11" db="EMBL/GenBank/DDBJ databases">
        <title>Draft Genome Assembly of Colletotrichum chlorophyti a pathogen of herbaceous plants.</title>
        <authorList>
            <person name="Gan P."/>
            <person name="Narusaka M."/>
            <person name="Tsushima A."/>
            <person name="Narusaka Y."/>
            <person name="Takano Y."/>
            <person name="Shirasu K."/>
        </authorList>
    </citation>
    <scope>NUCLEOTIDE SEQUENCE [LARGE SCALE GENOMIC DNA]</scope>
    <source>
        <strain evidence="2 3">NTL11</strain>
    </source>
</reference>
<feature type="transmembrane region" description="Helical" evidence="1">
    <location>
        <begin position="83"/>
        <end position="103"/>
    </location>
</feature>
<dbReference type="STRING" id="708187.A0A1Q8RVG0"/>
<feature type="transmembrane region" description="Helical" evidence="1">
    <location>
        <begin position="139"/>
        <end position="162"/>
    </location>
</feature>
<evidence type="ECO:0000313" key="2">
    <source>
        <dbReference type="EMBL" id="OLN88351.1"/>
    </source>
</evidence>
<name>A0A1Q8RVG0_9PEZI</name>
<feature type="transmembrane region" description="Helical" evidence="1">
    <location>
        <begin position="251"/>
        <end position="273"/>
    </location>
</feature>
<feature type="transmembrane region" description="Helical" evidence="1">
    <location>
        <begin position="296"/>
        <end position="315"/>
    </location>
</feature>
<keyword evidence="1" id="KW-0472">Membrane</keyword>
<keyword evidence="1" id="KW-1133">Transmembrane helix</keyword>
<dbReference type="EMBL" id="MPGH01000088">
    <property type="protein sequence ID" value="OLN88351.1"/>
    <property type="molecule type" value="Genomic_DNA"/>
</dbReference>
<evidence type="ECO:0000256" key="1">
    <source>
        <dbReference type="SAM" id="Phobius"/>
    </source>
</evidence>
<gene>
    <name evidence="2" type="ORF">CCHL11_00016</name>
</gene>
<evidence type="ECO:0000313" key="3">
    <source>
        <dbReference type="Proteomes" id="UP000186583"/>
    </source>
</evidence>
<sequence>MSSDTTPLLHDGSLPTPASYGQIQDHPAFLRACHSPWRAFPQDVLCWFRGGIVAYLTAVGAMILDYKLREESSYSNWRVVFDFSVVSYSLVLAYHVVVLGWTYTHFYHPNIEETRSGWEYWVLRLLSLPYDMSSLRKQFYFTLFYTVTIVFTFMNTVIYWFVTLPHDERGGNEPPQAQPSGTSSSSFVLDSMPGYEWTSMEDVDHSKPHGPFTEIFGEGWFKAFVILNLFLFTTTISLIEIFWLNSVKRPLAVGAHTLGVIFFAGLYLGWAAIGKLETGADAFYWLNEKHLGSREAVVASSISFVILSSIMYSLMHGLIGMRESIARAAHTKRVTAAAAAAGH</sequence>
<dbReference type="AlphaFoldDB" id="A0A1Q8RVG0"/>
<keyword evidence="3" id="KW-1185">Reference proteome</keyword>
<dbReference type="OrthoDB" id="5293596at2759"/>
<protein>
    <submittedName>
        <fullName evidence="2">Uncharacterized protein</fullName>
    </submittedName>
</protein>
<accession>A0A1Q8RVG0</accession>
<feature type="transmembrane region" description="Helical" evidence="1">
    <location>
        <begin position="44"/>
        <end position="63"/>
    </location>
</feature>
<organism evidence="2 3">
    <name type="scientific">Colletotrichum chlorophyti</name>
    <dbReference type="NCBI Taxonomy" id="708187"/>
    <lineage>
        <taxon>Eukaryota</taxon>
        <taxon>Fungi</taxon>
        <taxon>Dikarya</taxon>
        <taxon>Ascomycota</taxon>
        <taxon>Pezizomycotina</taxon>
        <taxon>Sordariomycetes</taxon>
        <taxon>Hypocreomycetidae</taxon>
        <taxon>Glomerellales</taxon>
        <taxon>Glomerellaceae</taxon>
        <taxon>Colletotrichum</taxon>
    </lineage>
</organism>
<keyword evidence="1" id="KW-0812">Transmembrane</keyword>
<comment type="caution">
    <text evidence="2">The sequence shown here is derived from an EMBL/GenBank/DDBJ whole genome shotgun (WGS) entry which is preliminary data.</text>
</comment>
<dbReference type="Proteomes" id="UP000186583">
    <property type="component" value="Unassembled WGS sequence"/>
</dbReference>
<feature type="transmembrane region" description="Helical" evidence="1">
    <location>
        <begin position="220"/>
        <end position="244"/>
    </location>
</feature>